<feature type="coiled-coil region" evidence="1">
    <location>
        <begin position="279"/>
        <end position="313"/>
    </location>
</feature>
<protein>
    <submittedName>
        <fullName evidence="2">Uncharacterized protein</fullName>
    </submittedName>
</protein>
<keyword evidence="3" id="KW-1185">Reference proteome</keyword>
<name>A0A8S1MAW7_9CILI</name>
<dbReference type="AlphaFoldDB" id="A0A8S1MAW7"/>
<evidence type="ECO:0000256" key="1">
    <source>
        <dbReference type="SAM" id="Coils"/>
    </source>
</evidence>
<accession>A0A8S1MAW7</accession>
<dbReference type="EMBL" id="CAJJDN010000036">
    <property type="protein sequence ID" value="CAD8077397.1"/>
    <property type="molecule type" value="Genomic_DNA"/>
</dbReference>
<feature type="coiled-coil region" evidence="1">
    <location>
        <begin position="196"/>
        <end position="230"/>
    </location>
</feature>
<organism evidence="2 3">
    <name type="scientific">Paramecium sonneborni</name>
    <dbReference type="NCBI Taxonomy" id="65129"/>
    <lineage>
        <taxon>Eukaryota</taxon>
        <taxon>Sar</taxon>
        <taxon>Alveolata</taxon>
        <taxon>Ciliophora</taxon>
        <taxon>Intramacronucleata</taxon>
        <taxon>Oligohymenophorea</taxon>
        <taxon>Peniculida</taxon>
        <taxon>Parameciidae</taxon>
        <taxon>Paramecium</taxon>
    </lineage>
</organism>
<gene>
    <name evidence="2" type="ORF">PSON_ATCC_30995.1.T0360108</name>
</gene>
<comment type="caution">
    <text evidence="2">The sequence shown here is derived from an EMBL/GenBank/DDBJ whole genome shotgun (WGS) entry which is preliminary data.</text>
</comment>
<keyword evidence="1" id="KW-0175">Coiled coil</keyword>
<proteinExistence type="predicted"/>
<reference evidence="2" key="1">
    <citation type="submission" date="2021-01" db="EMBL/GenBank/DDBJ databases">
        <authorList>
            <consortium name="Genoscope - CEA"/>
            <person name="William W."/>
        </authorList>
    </citation>
    <scope>NUCLEOTIDE SEQUENCE</scope>
</reference>
<evidence type="ECO:0000313" key="2">
    <source>
        <dbReference type="EMBL" id="CAD8077397.1"/>
    </source>
</evidence>
<evidence type="ECO:0000313" key="3">
    <source>
        <dbReference type="Proteomes" id="UP000692954"/>
    </source>
</evidence>
<dbReference type="OrthoDB" id="301661at2759"/>
<sequence length="392" mass="46368">MNKTGTGFKTLKLRSSHSFRPQSAYQEQIVNIIPYEMSEQAYQTSLKMDLLNIEDEISKLNKLGIQQSRLSSTHTQKIKQWISNIKMNDKCLDPQRVIQICNCSDANETVVKLYNMIQNFDFYVNKITELQCIHYLQYEQCFNNFQSNYFQKIASQGILPNRFLMSLLNLEIIEYLVQKKEDLNQPNGESMTQKKLHELKHENIKLLSEIKSLQGQCKKLQDQLSNSTTLSQSQLSQITFELPPNPACYYNKIIDEVKDSYQNLVTMLRDENLQLGLKLSEVQQKFTNASNDIIELNRKIENMKNQKDDLYKRFVAKYKTNEEFEQSYEAALKEEYSSMEISFKQRIQQLQQSIDQNNRDYQKKLLEQKQIIDQQTDRERMLIRKMSLYQKL</sequence>
<dbReference type="Proteomes" id="UP000692954">
    <property type="component" value="Unassembled WGS sequence"/>
</dbReference>